<keyword evidence="5" id="KW-0410">Iron transport</keyword>
<evidence type="ECO:0000256" key="2">
    <source>
        <dbReference type="ARBA" id="ARBA00009810"/>
    </source>
</evidence>
<dbReference type="InterPro" id="IPR010105">
    <property type="entry name" value="TonB_sidphr_rcpt"/>
</dbReference>
<feature type="chain" id="PRO_5047144504" evidence="17">
    <location>
        <begin position="22"/>
        <end position="702"/>
    </location>
</feature>
<keyword evidence="9" id="KW-0406">Ion transport</keyword>
<evidence type="ECO:0000256" key="5">
    <source>
        <dbReference type="ARBA" id="ARBA00022496"/>
    </source>
</evidence>
<dbReference type="PROSITE" id="PS52016">
    <property type="entry name" value="TONB_DEPENDENT_REC_3"/>
    <property type="match status" value="1"/>
</dbReference>
<dbReference type="RefSeq" id="WP_418890900.1">
    <property type="nucleotide sequence ID" value="NZ_JBEUWX010000002.1"/>
</dbReference>
<keyword evidence="8" id="KW-0408">Iron</keyword>
<dbReference type="InterPro" id="IPR036942">
    <property type="entry name" value="Beta-barrel_TonB_sf"/>
</dbReference>
<keyword evidence="7 17" id="KW-0732">Signal</keyword>
<evidence type="ECO:0000256" key="7">
    <source>
        <dbReference type="ARBA" id="ARBA00022729"/>
    </source>
</evidence>
<dbReference type="Gene3D" id="2.40.170.20">
    <property type="entry name" value="TonB-dependent receptor, beta-barrel domain"/>
    <property type="match status" value="1"/>
</dbReference>
<protein>
    <submittedName>
        <fullName evidence="20">TonB-dependent siderophore receptor</fullName>
    </submittedName>
</protein>
<evidence type="ECO:0000256" key="17">
    <source>
        <dbReference type="SAM" id="SignalP"/>
    </source>
</evidence>
<dbReference type="Pfam" id="PF00593">
    <property type="entry name" value="TonB_dep_Rec_b-barrel"/>
    <property type="match status" value="1"/>
</dbReference>
<feature type="signal peptide" evidence="17">
    <location>
        <begin position="1"/>
        <end position="21"/>
    </location>
</feature>
<sequence length="702" mass="78497">MFNKKILCITLAMCGTSAALGNETTRVSALPAEEDAPRTLGTVTVIERANTVSSNVATRLPAEAMETPFTVLSVSGDIIEETGATRLSDAMRYAATVGGTDNFGNAGEFFSSRGFQLSAGKNYFRDGLRYRKYGQVPLYDIERIEILRGPASVLYGALEPGGVVNIVTKKPEAIASQKLNMRVGEQGYRQIIGDITGPLTERIRYRLQAMHENGTKFRDQTKSTSTGFSGQIDIDLTPKTLLTARASIFRDHRTGDRGTVLARDAQGNINFAEVPRSRFLGEPFAYNDFDDINASVSLRHEVNDNWQVRADLVHSHQDEDRTYIWAMPSDQIVGTNGLLRRQIGDWQARLRGKLGRLETTGKFTLGPTRHRLLIGAEFEDFDNHRENRRYAFPSINIYHPHYLTSRPRNGRQTLNSPYASHFNSRSFYVQDIVNLGEHFTLLAGLRHDHVREKDPRANDKIRQTSDGLTPQIGLVWRPVHWISPYASFTRGFVPQDGVDRSGKAFDPQKSKQYEAGVKLDLSPGRAFFSLAAFRLERFNLKMTDPDDPAFSRLSGLQRSSGVEMTLDAKPIRNLNIMINYAYMHKAQIVKDNRYAGRTIANVPKHALGLFADYAFSGTLRGLSANLGVTYVDRRFITPENNFSLPSYTLVDLGLRYAVTPNIDATLNVRNLFDETYYTGAINSTTIGVGAPRTAYAGFNMHF</sequence>
<dbReference type="InterPro" id="IPR037066">
    <property type="entry name" value="Plug_dom_sf"/>
</dbReference>
<feature type="domain" description="TonB-dependent receptor-like beta-barrel" evidence="18">
    <location>
        <begin position="235"/>
        <end position="671"/>
    </location>
</feature>
<keyword evidence="11 14" id="KW-0472">Membrane</keyword>
<evidence type="ECO:0000256" key="4">
    <source>
        <dbReference type="ARBA" id="ARBA00022452"/>
    </source>
</evidence>
<evidence type="ECO:0000256" key="15">
    <source>
        <dbReference type="PROSITE-ProRule" id="PRU10144"/>
    </source>
</evidence>
<evidence type="ECO:0000256" key="9">
    <source>
        <dbReference type="ARBA" id="ARBA00023065"/>
    </source>
</evidence>
<reference evidence="21" key="1">
    <citation type="submission" date="2024-06" db="EMBL/GenBank/DDBJ databases">
        <title>Radixoralia hellwigii gen. nov., sp nov., isolated from a root canal in the human oral cavity.</title>
        <authorList>
            <person name="Bartsch S."/>
            <person name="Wittmer A."/>
            <person name="Schulz A.-K."/>
            <person name="Neumann-Schaal M."/>
            <person name="Wolf J."/>
            <person name="Gronow S."/>
            <person name="Tennert C."/>
            <person name="Haecker G."/>
            <person name="Cieplik F."/>
            <person name="Al-Ahmad A."/>
        </authorList>
    </citation>
    <scope>NUCLEOTIDE SEQUENCE [LARGE SCALE GENOMIC DNA]</scope>
    <source>
        <strain evidence="21">Wk13</strain>
    </source>
</reference>
<dbReference type="Pfam" id="PF07715">
    <property type="entry name" value="Plug"/>
    <property type="match status" value="1"/>
</dbReference>
<evidence type="ECO:0000259" key="19">
    <source>
        <dbReference type="Pfam" id="PF07715"/>
    </source>
</evidence>
<feature type="domain" description="TonB-dependent receptor plug" evidence="19">
    <location>
        <begin position="64"/>
        <end position="163"/>
    </location>
</feature>
<dbReference type="InterPro" id="IPR039426">
    <property type="entry name" value="TonB-dep_rcpt-like"/>
</dbReference>
<dbReference type="EMBL" id="JBEUWX010000002">
    <property type="protein sequence ID" value="MFA9949793.1"/>
    <property type="molecule type" value="Genomic_DNA"/>
</dbReference>
<comment type="subcellular location">
    <subcellularLocation>
        <location evidence="1 14">Cell outer membrane</location>
        <topology evidence="1 14">Multi-pass membrane protein</topology>
    </subcellularLocation>
</comment>
<dbReference type="Gene3D" id="2.170.130.10">
    <property type="entry name" value="TonB-dependent receptor, plug domain"/>
    <property type="match status" value="1"/>
</dbReference>
<evidence type="ECO:0000313" key="20">
    <source>
        <dbReference type="EMBL" id="MFA9949793.1"/>
    </source>
</evidence>
<keyword evidence="4 14" id="KW-1134">Transmembrane beta strand</keyword>
<gene>
    <name evidence="20" type="ORF">ABCS64_05525</name>
</gene>
<keyword evidence="10 16" id="KW-0798">TonB box</keyword>
<dbReference type="PANTHER" id="PTHR32552">
    <property type="entry name" value="FERRICHROME IRON RECEPTOR-RELATED"/>
    <property type="match status" value="1"/>
</dbReference>
<dbReference type="InterPro" id="IPR012910">
    <property type="entry name" value="Plug_dom"/>
</dbReference>
<evidence type="ECO:0000256" key="11">
    <source>
        <dbReference type="ARBA" id="ARBA00023136"/>
    </source>
</evidence>
<dbReference type="PROSITE" id="PS01156">
    <property type="entry name" value="TONB_DEPENDENT_REC_2"/>
    <property type="match status" value="1"/>
</dbReference>
<accession>A0ABV4UDT0</accession>
<dbReference type="NCBIfam" id="TIGR01783">
    <property type="entry name" value="TonB-siderophor"/>
    <property type="match status" value="1"/>
</dbReference>
<evidence type="ECO:0000256" key="10">
    <source>
        <dbReference type="ARBA" id="ARBA00023077"/>
    </source>
</evidence>
<comment type="caution">
    <text evidence="20">The sequence shown here is derived from an EMBL/GenBank/DDBJ whole genome shotgun (WGS) entry which is preliminary data.</text>
</comment>
<evidence type="ECO:0000256" key="6">
    <source>
        <dbReference type="ARBA" id="ARBA00022692"/>
    </source>
</evidence>
<dbReference type="InterPro" id="IPR010917">
    <property type="entry name" value="TonB_rcpt_CS"/>
</dbReference>
<evidence type="ECO:0000256" key="13">
    <source>
        <dbReference type="ARBA" id="ARBA00023237"/>
    </source>
</evidence>
<evidence type="ECO:0000256" key="3">
    <source>
        <dbReference type="ARBA" id="ARBA00022448"/>
    </source>
</evidence>
<proteinExistence type="inferred from homology"/>
<dbReference type="SUPFAM" id="SSF56935">
    <property type="entry name" value="Porins"/>
    <property type="match status" value="1"/>
</dbReference>
<keyword evidence="6 14" id="KW-0812">Transmembrane</keyword>
<feature type="short sequence motif" description="TonB C-terminal box" evidence="15">
    <location>
        <begin position="685"/>
        <end position="702"/>
    </location>
</feature>
<evidence type="ECO:0000259" key="18">
    <source>
        <dbReference type="Pfam" id="PF00593"/>
    </source>
</evidence>
<evidence type="ECO:0000256" key="16">
    <source>
        <dbReference type="RuleBase" id="RU003357"/>
    </source>
</evidence>
<organism evidence="20 21">
    <name type="scientific">Dentiradicibacter hellwigii</name>
    <dbReference type="NCBI Taxonomy" id="3149053"/>
    <lineage>
        <taxon>Bacteria</taxon>
        <taxon>Pseudomonadati</taxon>
        <taxon>Pseudomonadota</taxon>
        <taxon>Betaproteobacteria</taxon>
        <taxon>Rhodocyclales</taxon>
        <taxon>Rhodocyclaceae</taxon>
        <taxon>Dentiradicibacter</taxon>
    </lineage>
</organism>
<keyword evidence="12 20" id="KW-0675">Receptor</keyword>
<dbReference type="PANTHER" id="PTHR32552:SF68">
    <property type="entry name" value="FERRICHROME OUTER MEMBRANE TRANSPORTER_PHAGE RECEPTOR"/>
    <property type="match status" value="1"/>
</dbReference>
<evidence type="ECO:0000256" key="12">
    <source>
        <dbReference type="ARBA" id="ARBA00023170"/>
    </source>
</evidence>
<keyword evidence="21" id="KW-1185">Reference proteome</keyword>
<dbReference type="CDD" id="cd01347">
    <property type="entry name" value="ligand_gated_channel"/>
    <property type="match status" value="1"/>
</dbReference>
<dbReference type="Proteomes" id="UP001574673">
    <property type="component" value="Unassembled WGS sequence"/>
</dbReference>
<keyword evidence="3 14" id="KW-0813">Transport</keyword>
<evidence type="ECO:0000313" key="21">
    <source>
        <dbReference type="Proteomes" id="UP001574673"/>
    </source>
</evidence>
<evidence type="ECO:0000256" key="14">
    <source>
        <dbReference type="PROSITE-ProRule" id="PRU01360"/>
    </source>
</evidence>
<name>A0ABV4UDT0_9RHOO</name>
<evidence type="ECO:0000256" key="1">
    <source>
        <dbReference type="ARBA" id="ARBA00004571"/>
    </source>
</evidence>
<evidence type="ECO:0000256" key="8">
    <source>
        <dbReference type="ARBA" id="ARBA00023004"/>
    </source>
</evidence>
<comment type="similarity">
    <text evidence="2 14 16">Belongs to the TonB-dependent receptor family.</text>
</comment>
<dbReference type="InterPro" id="IPR000531">
    <property type="entry name" value="Beta-barrel_TonB"/>
</dbReference>
<keyword evidence="13 14" id="KW-0998">Cell outer membrane</keyword>